<organism evidence="11 12">
    <name type="scientific">Batillaria attramentaria</name>
    <dbReference type="NCBI Taxonomy" id="370345"/>
    <lineage>
        <taxon>Eukaryota</taxon>
        <taxon>Metazoa</taxon>
        <taxon>Spiralia</taxon>
        <taxon>Lophotrochozoa</taxon>
        <taxon>Mollusca</taxon>
        <taxon>Gastropoda</taxon>
        <taxon>Caenogastropoda</taxon>
        <taxon>Sorbeoconcha</taxon>
        <taxon>Cerithioidea</taxon>
        <taxon>Batillariidae</taxon>
        <taxon>Batillaria</taxon>
    </lineage>
</organism>
<dbReference type="Proteomes" id="UP001519460">
    <property type="component" value="Unassembled WGS sequence"/>
</dbReference>
<feature type="transmembrane region" description="Helical" evidence="10">
    <location>
        <begin position="70"/>
        <end position="91"/>
    </location>
</feature>
<accession>A0ABD0JKC5</accession>
<evidence type="ECO:0000256" key="6">
    <source>
        <dbReference type="ARBA" id="ARBA00022989"/>
    </source>
</evidence>
<proteinExistence type="inferred from homology"/>
<comment type="caution">
    <text evidence="11">The sequence shown here is derived from an EMBL/GenBank/DDBJ whole genome shotgun (WGS) entry which is preliminary data.</text>
</comment>
<sequence length="156" mass="16970">MVGEQTLFCVNIGGKKTAFVLCELQATGHDQAVGWAMVSLSSVIFVYYTVWVIVLPFVEPGIFVHKLFPPRIVAIAGPLIAGVIALLLLVLKRSFQPHPLGTAVYLFKMPAASLKAGGRHPGGAEWVSCAASESRVRHSVNWFSETGYWKTRDLTG</sequence>
<dbReference type="PANTHER" id="PTHR15039">
    <property type="entry name" value="DOLICHOL PHOSPHATE-MANNOSE BIOSYNTHESIS REGULATORY PROTEIN"/>
    <property type="match status" value="1"/>
</dbReference>
<evidence type="ECO:0000313" key="12">
    <source>
        <dbReference type="Proteomes" id="UP001519460"/>
    </source>
</evidence>
<dbReference type="PANTHER" id="PTHR15039:SF11">
    <property type="entry name" value="DOLICHOL PHOSPHATE-MANNOSE BIOSYNTHESIS REGULATORY PROTEIN"/>
    <property type="match status" value="1"/>
</dbReference>
<dbReference type="InterPro" id="IPR009914">
    <property type="entry name" value="DPM2"/>
</dbReference>
<evidence type="ECO:0000256" key="10">
    <source>
        <dbReference type="RuleBase" id="RU365084"/>
    </source>
</evidence>
<dbReference type="Pfam" id="PF07297">
    <property type="entry name" value="DPM2"/>
    <property type="match status" value="1"/>
</dbReference>
<keyword evidence="4 10" id="KW-0812">Transmembrane</keyword>
<comment type="subunit">
    <text evidence="9">Component of the dolichol-phosphate mannose (DPM) synthase complex composed of DPM1, DPM2 and DPM3; in the complex interacts directly with DPM3. Component of the glycosylphosphatidylinositol-N-acetylglucosaminyltransferase (GPI-GnT) complex composed at least by PIGA, PIGC, PIGH, PIGP, PIGQ, PIGY and DPM2. Interacts with PIGA, PIGC and PIGQ.</text>
</comment>
<evidence type="ECO:0000256" key="7">
    <source>
        <dbReference type="ARBA" id="ARBA00023136"/>
    </source>
</evidence>
<keyword evidence="12" id="KW-1185">Reference proteome</keyword>
<protein>
    <recommendedName>
        <fullName evidence="3 10">Dolichol phosphate-mannose biosynthesis regulatory protein</fullName>
    </recommendedName>
</protein>
<evidence type="ECO:0000256" key="9">
    <source>
        <dbReference type="ARBA" id="ARBA00046896"/>
    </source>
</evidence>
<dbReference type="AlphaFoldDB" id="A0ABD0JKC5"/>
<comment type="similarity">
    <text evidence="2 10">Belongs to the DPM2 family.</text>
</comment>
<evidence type="ECO:0000256" key="3">
    <source>
        <dbReference type="ARBA" id="ARBA00018157"/>
    </source>
</evidence>
<dbReference type="EMBL" id="JACVVK020000406">
    <property type="protein sequence ID" value="KAK7475448.1"/>
    <property type="molecule type" value="Genomic_DNA"/>
</dbReference>
<comment type="subcellular location">
    <subcellularLocation>
        <location evidence="1 10">Endoplasmic reticulum membrane</location>
        <topology evidence="1 10">Multi-pass membrane protein</topology>
    </subcellularLocation>
</comment>
<evidence type="ECO:0000256" key="2">
    <source>
        <dbReference type="ARBA" id="ARBA00005478"/>
    </source>
</evidence>
<keyword evidence="7 10" id="KW-0472">Membrane</keyword>
<keyword evidence="6 10" id="KW-1133">Transmembrane helix</keyword>
<dbReference type="GO" id="GO:0030234">
    <property type="term" value="F:enzyme regulator activity"/>
    <property type="evidence" value="ECO:0007669"/>
    <property type="project" value="UniProtKB-UniRule"/>
</dbReference>
<reference evidence="11 12" key="1">
    <citation type="journal article" date="2023" name="Sci. Data">
        <title>Genome assembly of the Korean intertidal mud-creeper Batillaria attramentaria.</title>
        <authorList>
            <person name="Patra A.K."/>
            <person name="Ho P.T."/>
            <person name="Jun S."/>
            <person name="Lee S.J."/>
            <person name="Kim Y."/>
            <person name="Won Y.J."/>
        </authorList>
    </citation>
    <scope>NUCLEOTIDE SEQUENCE [LARGE SCALE GENOMIC DNA]</scope>
    <source>
        <strain evidence="11">Wonlab-2016</strain>
    </source>
</reference>
<feature type="transmembrane region" description="Helical" evidence="10">
    <location>
        <begin position="33"/>
        <end position="58"/>
    </location>
</feature>
<keyword evidence="5 10" id="KW-0256">Endoplasmic reticulum</keyword>
<comment type="pathway">
    <text evidence="10">Protein modification; protein glycosylation.</text>
</comment>
<dbReference type="GO" id="GO:0005789">
    <property type="term" value="C:endoplasmic reticulum membrane"/>
    <property type="evidence" value="ECO:0007669"/>
    <property type="project" value="UniProtKB-SubCell"/>
</dbReference>
<evidence type="ECO:0000313" key="11">
    <source>
        <dbReference type="EMBL" id="KAK7475448.1"/>
    </source>
</evidence>
<name>A0ABD0JKC5_9CAEN</name>
<comment type="function">
    <text evidence="10">Regulatory subunit of the dolichol-phosphate mannose (DPM) synthase complex; essential for the ER localization.</text>
</comment>
<comment type="function">
    <text evidence="8">Regulates the biosynthesis of dolichol phosphate-mannose. Regulatory subunit of the dolichol-phosphate mannose (DPM) synthase complex; essential for the ER localization and stable expression of DPM1. Part of the glycosylphosphatidylinositol-N-acetylglucosaminyltransferase (GPI-GnT) complex that catalyzes the transfer of N-acetylglucosamine from UDP-N-acetylglucosamine to phosphatidylinositol and participates in the first step of GPI biosynthesis. May act by regulating the GPI-GNT complex.</text>
</comment>
<evidence type="ECO:0000256" key="4">
    <source>
        <dbReference type="ARBA" id="ARBA00022692"/>
    </source>
</evidence>
<gene>
    <name evidence="11" type="ORF">BaRGS_00033329</name>
</gene>
<evidence type="ECO:0000256" key="1">
    <source>
        <dbReference type="ARBA" id="ARBA00004477"/>
    </source>
</evidence>
<evidence type="ECO:0000256" key="5">
    <source>
        <dbReference type="ARBA" id="ARBA00022824"/>
    </source>
</evidence>
<evidence type="ECO:0000256" key="8">
    <source>
        <dbReference type="ARBA" id="ARBA00045174"/>
    </source>
</evidence>